<evidence type="ECO:0000256" key="3">
    <source>
        <dbReference type="ARBA" id="ARBA00022792"/>
    </source>
</evidence>
<dbReference type="InParanoid" id="A0A673CCQ9"/>
<comment type="subcellular location">
    <subcellularLocation>
        <location evidence="1">Mitochondrion inner membrane</location>
        <topology evidence="1">Single-pass membrane protein</topology>
    </subcellularLocation>
</comment>
<keyword evidence="8" id="KW-0143">Chaperone</keyword>
<evidence type="ECO:0000256" key="13">
    <source>
        <dbReference type="SAM" id="MobiDB-lite"/>
    </source>
</evidence>
<reference evidence="16" key="2">
    <citation type="submission" date="2025-08" db="UniProtKB">
        <authorList>
            <consortium name="Ensembl"/>
        </authorList>
    </citation>
    <scope>IDENTIFICATION</scope>
</reference>
<evidence type="ECO:0000256" key="4">
    <source>
        <dbReference type="ARBA" id="ARBA00022946"/>
    </source>
</evidence>
<sequence length="184" mass="21040">VSIWLPLYRSKTGYYEILDVSPTATQAQIKTAYYKQSFIYHPDRNAGSDEATDRFSEINEAYTVLGNKALRKKYDRGLLSQSDLTATGRPSGKGTTVSSAKKQSDSRRTVMGTGQDRIFDFDQFYKEHYGEQLQRERDLRARKEEMKKKKEESMEDMKMDGLLELGVCVMLGLVFAILVSHKRG</sequence>
<name>A0A673CCQ9_9TELE</name>
<evidence type="ECO:0000313" key="16">
    <source>
        <dbReference type="Ensembl" id="ENSSORP00005051089.1"/>
    </source>
</evidence>
<dbReference type="AlphaFoldDB" id="A0A673CCQ9"/>
<dbReference type="GO" id="GO:0005743">
    <property type="term" value="C:mitochondrial inner membrane"/>
    <property type="evidence" value="ECO:0007669"/>
    <property type="project" value="UniProtKB-SubCell"/>
</dbReference>
<keyword evidence="3" id="KW-0999">Mitochondrion inner membrane</keyword>
<dbReference type="InterPro" id="IPR053025">
    <property type="entry name" value="Mito_ATP_Synthase-Asso"/>
</dbReference>
<evidence type="ECO:0000256" key="11">
    <source>
        <dbReference type="ARBA" id="ARBA00070112"/>
    </source>
</evidence>
<feature type="domain" description="J" evidence="15">
    <location>
        <begin position="13"/>
        <end position="78"/>
    </location>
</feature>
<evidence type="ECO:0000256" key="14">
    <source>
        <dbReference type="SAM" id="Phobius"/>
    </source>
</evidence>
<dbReference type="PANTHER" id="PTHR44873">
    <property type="entry name" value="DNAJ HOMOLOG SUBFAMILY C MEMBER 30, MITOCHONDRIAL"/>
    <property type="match status" value="1"/>
</dbReference>
<keyword evidence="4" id="KW-0809">Transit peptide</keyword>
<protein>
    <recommendedName>
        <fullName evidence="11">DnaJ homolog subfamily C member 30, mitochondrial</fullName>
    </recommendedName>
</protein>
<keyword evidence="6" id="KW-0496">Mitochondrion</keyword>
<keyword evidence="17" id="KW-1185">Reference proteome</keyword>
<evidence type="ECO:0000256" key="2">
    <source>
        <dbReference type="ARBA" id="ARBA00022692"/>
    </source>
</evidence>
<reference evidence="16" key="3">
    <citation type="submission" date="2025-09" db="UniProtKB">
        <authorList>
            <consortium name="Ensembl"/>
        </authorList>
    </citation>
    <scope>IDENTIFICATION</scope>
</reference>
<dbReference type="InterPro" id="IPR001623">
    <property type="entry name" value="DnaJ_domain"/>
</dbReference>
<dbReference type="Ensembl" id="ENSSORT00005052309.1">
    <property type="protein sequence ID" value="ENSSORP00005051089.1"/>
    <property type="gene ID" value="ENSSORG00005023092.1"/>
</dbReference>
<proteinExistence type="predicted"/>
<evidence type="ECO:0000313" key="17">
    <source>
        <dbReference type="Proteomes" id="UP000472271"/>
    </source>
</evidence>
<feature type="region of interest" description="Disordered" evidence="13">
    <location>
        <begin position="81"/>
        <end position="112"/>
    </location>
</feature>
<keyword evidence="12" id="KW-0175">Coiled coil</keyword>
<evidence type="ECO:0000256" key="7">
    <source>
        <dbReference type="ARBA" id="ARBA00023136"/>
    </source>
</evidence>
<evidence type="ECO:0000256" key="1">
    <source>
        <dbReference type="ARBA" id="ARBA00004434"/>
    </source>
</evidence>
<evidence type="ECO:0000256" key="9">
    <source>
        <dbReference type="ARBA" id="ARBA00058822"/>
    </source>
</evidence>
<keyword evidence="5 14" id="KW-1133">Transmembrane helix</keyword>
<evidence type="ECO:0000256" key="6">
    <source>
        <dbReference type="ARBA" id="ARBA00023128"/>
    </source>
</evidence>
<dbReference type="FunFam" id="1.10.287.110:FF:000060">
    <property type="entry name" value="DnaJ (Hsp40) homolog, subfamily C, member 30"/>
    <property type="match status" value="1"/>
</dbReference>
<dbReference type="Gene3D" id="1.10.287.110">
    <property type="entry name" value="DnaJ domain"/>
    <property type="match status" value="1"/>
</dbReference>
<evidence type="ECO:0000256" key="5">
    <source>
        <dbReference type="ARBA" id="ARBA00022989"/>
    </source>
</evidence>
<comment type="function">
    <text evidence="9">Mitochondrial protein enriched in neurons that acts as a regulator of mitochondrial respiration. Associates with the ATP synthase complex and facilitates ATP synthesis. May be a chaperone protein involved in the turnover of the subunits of mitochondrial complex I N-module. It facilitates the degradation of N-module subunits damaged by oxidative stress, and contributes to complex I functional efficiency.</text>
</comment>
<dbReference type="InterPro" id="IPR036869">
    <property type="entry name" value="J_dom_sf"/>
</dbReference>
<reference evidence="16" key="1">
    <citation type="submission" date="2019-06" db="EMBL/GenBank/DDBJ databases">
        <authorList>
            <consortium name="Wellcome Sanger Institute Data Sharing"/>
        </authorList>
    </citation>
    <scope>NUCLEOTIDE SEQUENCE [LARGE SCALE GENOMIC DNA]</scope>
</reference>
<evidence type="ECO:0000256" key="10">
    <source>
        <dbReference type="ARBA" id="ARBA00065070"/>
    </source>
</evidence>
<organism evidence="16 17">
    <name type="scientific">Sphaeramia orbicularis</name>
    <name type="common">orbiculate cardinalfish</name>
    <dbReference type="NCBI Taxonomy" id="375764"/>
    <lineage>
        <taxon>Eukaryota</taxon>
        <taxon>Metazoa</taxon>
        <taxon>Chordata</taxon>
        <taxon>Craniata</taxon>
        <taxon>Vertebrata</taxon>
        <taxon>Euteleostomi</taxon>
        <taxon>Actinopterygii</taxon>
        <taxon>Neopterygii</taxon>
        <taxon>Teleostei</taxon>
        <taxon>Neoteleostei</taxon>
        <taxon>Acanthomorphata</taxon>
        <taxon>Gobiaria</taxon>
        <taxon>Kurtiformes</taxon>
        <taxon>Apogonoidei</taxon>
        <taxon>Apogonidae</taxon>
        <taxon>Apogoninae</taxon>
        <taxon>Sphaeramia</taxon>
    </lineage>
</organism>
<keyword evidence="7 14" id="KW-0472">Membrane</keyword>
<dbReference type="SUPFAM" id="SSF46565">
    <property type="entry name" value="Chaperone J-domain"/>
    <property type="match status" value="1"/>
</dbReference>
<dbReference type="PANTHER" id="PTHR44873:SF1">
    <property type="entry name" value="DNAJ HOMOLOG SUBFAMILY C MEMBER 30, MITOCHONDRIAL"/>
    <property type="match status" value="1"/>
</dbReference>
<evidence type="ECO:0000259" key="15">
    <source>
        <dbReference type="PROSITE" id="PS50076"/>
    </source>
</evidence>
<accession>A0A673CCQ9</accession>
<dbReference type="CDD" id="cd06257">
    <property type="entry name" value="DnaJ"/>
    <property type="match status" value="1"/>
</dbReference>
<keyword evidence="2 14" id="KW-0812">Transmembrane</keyword>
<dbReference type="Pfam" id="PF00226">
    <property type="entry name" value="DnaJ"/>
    <property type="match status" value="1"/>
</dbReference>
<dbReference type="SMART" id="SM00271">
    <property type="entry name" value="DnaJ"/>
    <property type="match status" value="1"/>
</dbReference>
<evidence type="ECO:0000256" key="8">
    <source>
        <dbReference type="ARBA" id="ARBA00023186"/>
    </source>
</evidence>
<dbReference type="Proteomes" id="UP000472271">
    <property type="component" value="Chromosome 22"/>
</dbReference>
<feature type="coiled-coil region" evidence="12">
    <location>
        <begin position="133"/>
        <end position="160"/>
    </location>
</feature>
<evidence type="ECO:0000256" key="12">
    <source>
        <dbReference type="SAM" id="Coils"/>
    </source>
</evidence>
<feature type="transmembrane region" description="Helical" evidence="14">
    <location>
        <begin position="162"/>
        <end position="181"/>
    </location>
</feature>
<dbReference type="PROSITE" id="PS50076">
    <property type="entry name" value="DNAJ_2"/>
    <property type="match status" value="1"/>
</dbReference>
<comment type="subunit">
    <text evidence="10">Associates with the ATP synthase complex. Interacts with MT-ATP6; interaction is direct. Interacts with ATP5MC2; interaction is direct.</text>
</comment>
<dbReference type="PRINTS" id="PR00625">
    <property type="entry name" value="JDOMAIN"/>
</dbReference>